<dbReference type="InterPro" id="IPR000601">
    <property type="entry name" value="PKD_dom"/>
</dbReference>
<dbReference type="PROSITE" id="PS50093">
    <property type="entry name" value="PKD"/>
    <property type="match status" value="1"/>
</dbReference>
<evidence type="ECO:0000259" key="1">
    <source>
        <dbReference type="PROSITE" id="PS50093"/>
    </source>
</evidence>
<protein>
    <recommendedName>
        <fullName evidence="1">PKD domain-containing protein</fullName>
    </recommendedName>
</protein>
<dbReference type="Proteomes" id="UP000185924">
    <property type="component" value="Unassembled WGS sequence"/>
</dbReference>
<dbReference type="InterPro" id="IPR035986">
    <property type="entry name" value="PKD_dom_sf"/>
</dbReference>
<dbReference type="InterPro" id="IPR013783">
    <property type="entry name" value="Ig-like_fold"/>
</dbReference>
<dbReference type="Gene3D" id="2.60.40.10">
    <property type="entry name" value="Immunoglobulins"/>
    <property type="match status" value="1"/>
</dbReference>
<name>A0A1N6UGI1_9BACT</name>
<dbReference type="AlphaFoldDB" id="A0A1N6UGI1"/>
<dbReference type="CDD" id="cd00146">
    <property type="entry name" value="PKD"/>
    <property type="match status" value="1"/>
</dbReference>
<reference evidence="3" key="1">
    <citation type="submission" date="2017-01" db="EMBL/GenBank/DDBJ databases">
        <authorList>
            <person name="Varghese N."/>
            <person name="Submissions S."/>
        </authorList>
    </citation>
    <scope>NUCLEOTIDE SEQUENCE [LARGE SCALE GENOMIC DNA]</scope>
    <source>
        <strain evidence="3">DM9</strain>
    </source>
</reference>
<dbReference type="Pfam" id="PF18911">
    <property type="entry name" value="PKD_4"/>
    <property type="match status" value="1"/>
</dbReference>
<sequence>MLSSGLCTVRKQNPVTPSDNMRKQLLAAVAALALFASCKKDDPVVIPTPEFTIPEEFYTVWEGVAFKDVSQADAYKWDFGNGETSTSRIPDMFSYKKPGSYTVKLTTYTNGQAKTVIKVVKVAQLYAYEVQLRSYLENYALEGGDISAPSEGNPDVYLQVSTYENNAEQVIYRSDTKYNISRDQLPMTFVVDRIPIGGEFWSYNYPYFNFYDQNENKADRLIAHNYVGGGSSRFHLDKETKEGYYTHQRGTDDWGSHLVVKFKAELP</sequence>
<accession>A0A1N6UGI1</accession>
<organism evidence="2 3">
    <name type="scientific">Pontibacter lucknowensis</name>
    <dbReference type="NCBI Taxonomy" id="1077936"/>
    <lineage>
        <taxon>Bacteria</taxon>
        <taxon>Pseudomonadati</taxon>
        <taxon>Bacteroidota</taxon>
        <taxon>Cytophagia</taxon>
        <taxon>Cytophagales</taxon>
        <taxon>Hymenobacteraceae</taxon>
        <taxon>Pontibacter</taxon>
    </lineage>
</organism>
<evidence type="ECO:0000313" key="3">
    <source>
        <dbReference type="Proteomes" id="UP000185924"/>
    </source>
</evidence>
<dbReference type="SUPFAM" id="SSF49299">
    <property type="entry name" value="PKD domain"/>
    <property type="match status" value="1"/>
</dbReference>
<proteinExistence type="predicted"/>
<dbReference type="EMBL" id="FTNM01000001">
    <property type="protein sequence ID" value="SIQ64690.1"/>
    <property type="molecule type" value="Genomic_DNA"/>
</dbReference>
<evidence type="ECO:0000313" key="2">
    <source>
        <dbReference type="EMBL" id="SIQ64690.1"/>
    </source>
</evidence>
<keyword evidence="3" id="KW-1185">Reference proteome</keyword>
<gene>
    <name evidence="2" type="ORF">SAMN05421545_0870</name>
</gene>
<feature type="domain" description="PKD" evidence="1">
    <location>
        <begin position="74"/>
        <end position="106"/>
    </location>
</feature>